<evidence type="ECO:0000313" key="2">
    <source>
        <dbReference type="Proteomes" id="UP000735302"/>
    </source>
</evidence>
<gene>
    <name evidence="1" type="ORF">PoB_007084100</name>
</gene>
<reference evidence="1 2" key="1">
    <citation type="journal article" date="2021" name="Elife">
        <title>Chloroplast acquisition without the gene transfer in kleptoplastic sea slugs, Plakobranchus ocellatus.</title>
        <authorList>
            <person name="Maeda T."/>
            <person name="Takahashi S."/>
            <person name="Yoshida T."/>
            <person name="Shimamura S."/>
            <person name="Takaki Y."/>
            <person name="Nagai Y."/>
            <person name="Toyoda A."/>
            <person name="Suzuki Y."/>
            <person name="Arimoto A."/>
            <person name="Ishii H."/>
            <person name="Satoh N."/>
            <person name="Nishiyama T."/>
            <person name="Hasebe M."/>
            <person name="Maruyama T."/>
            <person name="Minagawa J."/>
            <person name="Obokata J."/>
            <person name="Shigenobu S."/>
        </authorList>
    </citation>
    <scope>NUCLEOTIDE SEQUENCE [LARGE SCALE GENOMIC DNA]</scope>
</reference>
<dbReference type="Proteomes" id="UP000735302">
    <property type="component" value="Unassembled WGS sequence"/>
</dbReference>
<name>A0AAV4DK45_9GAST</name>
<comment type="caution">
    <text evidence="1">The sequence shown here is derived from an EMBL/GenBank/DDBJ whole genome shotgun (WGS) entry which is preliminary data.</text>
</comment>
<dbReference type="AlphaFoldDB" id="A0AAV4DK45"/>
<proteinExistence type="predicted"/>
<dbReference type="EMBL" id="BLXT01007949">
    <property type="protein sequence ID" value="GFO44336.1"/>
    <property type="molecule type" value="Genomic_DNA"/>
</dbReference>
<keyword evidence="2" id="KW-1185">Reference proteome</keyword>
<accession>A0AAV4DK45</accession>
<sequence length="100" mass="10782">MDTYPYPDEAKKPCTEAAGGAVSIASKRKAEDLPTLMSMSPFAGWSPFKEFMVISSKGSAKVADRSSFNIHRELKSILGEETTEVNKLGSGDPNGRAKVE</sequence>
<organism evidence="1 2">
    <name type="scientific">Plakobranchus ocellatus</name>
    <dbReference type="NCBI Taxonomy" id="259542"/>
    <lineage>
        <taxon>Eukaryota</taxon>
        <taxon>Metazoa</taxon>
        <taxon>Spiralia</taxon>
        <taxon>Lophotrochozoa</taxon>
        <taxon>Mollusca</taxon>
        <taxon>Gastropoda</taxon>
        <taxon>Heterobranchia</taxon>
        <taxon>Euthyneura</taxon>
        <taxon>Panpulmonata</taxon>
        <taxon>Sacoglossa</taxon>
        <taxon>Placobranchoidea</taxon>
        <taxon>Plakobranchidae</taxon>
        <taxon>Plakobranchus</taxon>
    </lineage>
</organism>
<protein>
    <submittedName>
        <fullName evidence="1">Ribonuclease hi</fullName>
    </submittedName>
</protein>
<evidence type="ECO:0000313" key="1">
    <source>
        <dbReference type="EMBL" id="GFO44336.1"/>
    </source>
</evidence>